<feature type="transmembrane region" description="Helical" evidence="11">
    <location>
        <begin position="148"/>
        <end position="171"/>
    </location>
</feature>
<evidence type="ECO:0000256" key="2">
    <source>
        <dbReference type="ARBA" id="ARBA00004308"/>
    </source>
</evidence>
<feature type="region of interest" description="Disordered" evidence="12">
    <location>
        <begin position="314"/>
        <end position="346"/>
    </location>
</feature>
<dbReference type="UniPathway" id="UPA00143"/>
<reference evidence="14 15" key="1">
    <citation type="journal article" date="2016" name="G3 (Bethesda)">
        <title>First Draft Assembly and Annotation of the Genome of a California Endemic Oak Quercus lobata Nee (Fagaceae).</title>
        <authorList>
            <person name="Sork V.L."/>
            <person name="Fitz-Gibbon S.T."/>
            <person name="Puiu D."/>
            <person name="Crepeau M."/>
            <person name="Gugger P.F."/>
            <person name="Sherman R."/>
            <person name="Stevens K."/>
            <person name="Langley C.H."/>
            <person name="Pellegrini M."/>
            <person name="Salzberg S.L."/>
        </authorList>
    </citation>
    <scope>NUCLEOTIDE SEQUENCE [LARGE SCALE GENOMIC DNA]</scope>
    <source>
        <strain evidence="14 15">cv. SW786</strain>
    </source>
</reference>
<dbReference type="GO" id="GO:0008270">
    <property type="term" value="F:zinc ion binding"/>
    <property type="evidence" value="ECO:0007669"/>
    <property type="project" value="UniProtKB-KW"/>
</dbReference>
<evidence type="ECO:0000256" key="1">
    <source>
        <dbReference type="ARBA" id="ARBA00000900"/>
    </source>
</evidence>
<comment type="domain">
    <text evidence="11">The RING-type zinc finger domain is responsible for E3 ligase activity.</text>
</comment>
<keyword evidence="5 11" id="KW-0479">Metal-binding</keyword>
<dbReference type="EnsemblPlants" id="QL11p042300:mrna">
    <property type="protein sequence ID" value="QL11p042300:mrna"/>
    <property type="gene ID" value="QL11p042300"/>
</dbReference>
<dbReference type="EC" id="2.3.2.27" evidence="11"/>
<dbReference type="PROSITE" id="PS00518">
    <property type="entry name" value="ZF_RING_1"/>
    <property type="match status" value="1"/>
</dbReference>
<dbReference type="GO" id="GO:0061630">
    <property type="term" value="F:ubiquitin protein ligase activity"/>
    <property type="evidence" value="ECO:0007669"/>
    <property type="project" value="UniProtKB-UniRule"/>
</dbReference>
<dbReference type="InterPro" id="IPR045103">
    <property type="entry name" value="RNF5/RNF185-like"/>
</dbReference>
<evidence type="ECO:0000313" key="14">
    <source>
        <dbReference type="EnsemblPlants" id="QL11p042300:mrna"/>
    </source>
</evidence>
<dbReference type="GO" id="GO:0016567">
    <property type="term" value="P:protein ubiquitination"/>
    <property type="evidence" value="ECO:0007669"/>
    <property type="project" value="UniProtKB-UniPathway"/>
</dbReference>
<dbReference type="PROSITE" id="PS50089">
    <property type="entry name" value="ZF_RING_2"/>
    <property type="match status" value="1"/>
</dbReference>
<dbReference type="SMART" id="SM00184">
    <property type="entry name" value="RING"/>
    <property type="match status" value="1"/>
</dbReference>
<evidence type="ECO:0000256" key="3">
    <source>
        <dbReference type="ARBA" id="ARBA00004906"/>
    </source>
</evidence>
<dbReference type="PANTHER" id="PTHR12313">
    <property type="entry name" value="E3 UBIQUITIN-PROTEIN LIGASE RNF5-RELATED"/>
    <property type="match status" value="1"/>
</dbReference>
<keyword evidence="9 11" id="KW-0472">Membrane</keyword>
<keyword evidence="7 11" id="KW-0833">Ubl conjugation pathway</keyword>
<keyword evidence="4 11" id="KW-0808">Transferase</keyword>
<evidence type="ECO:0000256" key="8">
    <source>
        <dbReference type="ARBA" id="ARBA00022833"/>
    </source>
</evidence>
<evidence type="ECO:0000256" key="4">
    <source>
        <dbReference type="ARBA" id="ARBA00022679"/>
    </source>
</evidence>
<organism evidence="14 15">
    <name type="scientific">Quercus lobata</name>
    <name type="common">Valley oak</name>
    <dbReference type="NCBI Taxonomy" id="97700"/>
    <lineage>
        <taxon>Eukaryota</taxon>
        <taxon>Viridiplantae</taxon>
        <taxon>Streptophyta</taxon>
        <taxon>Embryophyta</taxon>
        <taxon>Tracheophyta</taxon>
        <taxon>Spermatophyta</taxon>
        <taxon>Magnoliopsida</taxon>
        <taxon>eudicotyledons</taxon>
        <taxon>Gunneridae</taxon>
        <taxon>Pentapetalae</taxon>
        <taxon>rosids</taxon>
        <taxon>fabids</taxon>
        <taxon>Fagales</taxon>
        <taxon>Fagaceae</taxon>
        <taxon>Quercus</taxon>
    </lineage>
</organism>
<evidence type="ECO:0000256" key="10">
    <source>
        <dbReference type="PROSITE-ProRule" id="PRU00175"/>
    </source>
</evidence>
<feature type="compositionally biased region" description="Basic and acidic residues" evidence="12">
    <location>
        <begin position="84"/>
        <end position="94"/>
    </location>
</feature>
<dbReference type="SUPFAM" id="SSF57850">
    <property type="entry name" value="RING/U-box"/>
    <property type="match status" value="1"/>
</dbReference>
<dbReference type="Pfam" id="PF00097">
    <property type="entry name" value="zf-C3HC4"/>
    <property type="match status" value="1"/>
</dbReference>
<keyword evidence="11" id="KW-0256">Endoplasmic reticulum</keyword>
<keyword evidence="15" id="KW-1185">Reference proteome</keyword>
<evidence type="ECO:0000313" key="15">
    <source>
        <dbReference type="Proteomes" id="UP000594261"/>
    </source>
</evidence>
<dbReference type="InParanoid" id="A0A7N2RDL8"/>
<keyword evidence="6 10" id="KW-0863">Zinc-finger</keyword>
<comment type="catalytic activity">
    <reaction evidence="1 11">
        <text>S-ubiquitinyl-[E2 ubiquitin-conjugating enzyme]-L-cysteine + [acceptor protein]-L-lysine = [E2 ubiquitin-conjugating enzyme]-L-cysteine + N(6)-ubiquitinyl-[acceptor protein]-L-lysine.</text>
        <dbReference type="EC" id="2.3.2.27"/>
    </reaction>
</comment>
<dbReference type="AlphaFoldDB" id="A0A7N2RDL8"/>
<comment type="subcellular location">
    <subcellularLocation>
        <location evidence="2">Endomembrane system</location>
    </subcellularLocation>
    <subcellularLocation>
        <location evidence="11">Endoplasmic reticulum membrane</location>
        <topology evidence="11">Single-pass type IV membrane protein</topology>
    </subcellularLocation>
</comment>
<sequence>MDTEATESSSCSKNCTEDASSLFNCKICWQLAEDPVVTLCGHLFCWFCLCSWLKSFSKCKECPVCRAIIEEDKLVPLYGTESERKEAKDLDPNSEKSIPNRPIAPRPQTATLPNNEDYFPEGEADFSEDEEDLNSASFMSELLNSLGYIIYFFIELLRYIILATLIVFFIISFVKNKSYANTEVYPAISTSCNPPLYYQIRPPRWIETHFLPLGAMVVQGLRKKKGFWDPAMVPEVRILGQRFCEDRQRIKERYFNILGISNGTTGLVSLNGSLLTQELGGILNWIWILRGCPVCEAIIEEYKLVPLNGIGSEGKEAKDLDPNSQKSIPKRPAGPRDCHVSSCTQA</sequence>
<feature type="region of interest" description="Disordered" evidence="12">
    <location>
        <begin position="84"/>
        <end position="114"/>
    </location>
</feature>
<dbReference type="Gene3D" id="3.30.40.10">
    <property type="entry name" value="Zinc/RING finger domain, C3HC4 (zinc finger)"/>
    <property type="match status" value="1"/>
</dbReference>
<dbReference type="Proteomes" id="UP000594261">
    <property type="component" value="Chromosome 11"/>
</dbReference>
<name>A0A7N2RDL8_QUELO</name>
<evidence type="ECO:0000256" key="6">
    <source>
        <dbReference type="ARBA" id="ARBA00022771"/>
    </source>
</evidence>
<keyword evidence="11" id="KW-0812">Transmembrane</keyword>
<dbReference type="InterPro" id="IPR001841">
    <property type="entry name" value="Znf_RING"/>
</dbReference>
<keyword evidence="11" id="KW-1133">Transmembrane helix</keyword>
<dbReference type="InterPro" id="IPR018957">
    <property type="entry name" value="Znf_C3HC4_RING-type"/>
</dbReference>
<dbReference type="Gramene" id="QL11p042300:mrna">
    <property type="protein sequence ID" value="QL11p042300:mrna"/>
    <property type="gene ID" value="QL11p042300"/>
</dbReference>
<proteinExistence type="predicted"/>
<dbReference type="GO" id="GO:0006511">
    <property type="term" value="P:ubiquitin-dependent protein catabolic process"/>
    <property type="evidence" value="ECO:0007669"/>
    <property type="project" value="UniProtKB-UniRule"/>
</dbReference>
<accession>A0A7N2RDL8</accession>
<feature type="domain" description="RING-type" evidence="13">
    <location>
        <begin position="25"/>
        <end position="66"/>
    </location>
</feature>
<dbReference type="GO" id="GO:0005789">
    <property type="term" value="C:endoplasmic reticulum membrane"/>
    <property type="evidence" value="ECO:0007669"/>
    <property type="project" value="UniProtKB-SubCell"/>
</dbReference>
<evidence type="ECO:0000256" key="12">
    <source>
        <dbReference type="SAM" id="MobiDB-lite"/>
    </source>
</evidence>
<protein>
    <recommendedName>
        <fullName evidence="11">E3 ubiquitin-protein ligase RMA</fullName>
        <ecNumber evidence="11">2.3.2.27</ecNumber>
    </recommendedName>
    <alternativeName>
        <fullName evidence="11">Protein RING membrane-anchor</fullName>
    </alternativeName>
    <alternativeName>
        <fullName evidence="11">RING-type E3 ubiquitin transferase RMA</fullName>
    </alternativeName>
</protein>
<evidence type="ECO:0000256" key="9">
    <source>
        <dbReference type="ARBA" id="ARBA00023136"/>
    </source>
</evidence>
<comment type="pathway">
    <text evidence="3 11">Protein modification; protein ubiquitination.</text>
</comment>
<dbReference type="EMBL" id="LRBV02000011">
    <property type="status" value="NOT_ANNOTATED_CDS"/>
    <property type="molecule type" value="Genomic_DNA"/>
</dbReference>
<evidence type="ECO:0000256" key="7">
    <source>
        <dbReference type="ARBA" id="ARBA00022786"/>
    </source>
</evidence>
<evidence type="ECO:0000256" key="11">
    <source>
        <dbReference type="RuleBase" id="RU369090"/>
    </source>
</evidence>
<evidence type="ECO:0000256" key="5">
    <source>
        <dbReference type="ARBA" id="ARBA00022723"/>
    </source>
</evidence>
<dbReference type="InterPro" id="IPR013083">
    <property type="entry name" value="Znf_RING/FYVE/PHD"/>
</dbReference>
<keyword evidence="8 11" id="KW-0862">Zinc</keyword>
<comment type="function">
    <text evidence="11">E3 ubiquitin-protein ligase.</text>
</comment>
<dbReference type="InterPro" id="IPR017907">
    <property type="entry name" value="Znf_RING_CS"/>
</dbReference>
<evidence type="ECO:0000259" key="13">
    <source>
        <dbReference type="PROSITE" id="PS50089"/>
    </source>
</evidence>
<reference evidence="14" key="2">
    <citation type="submission" date="2021-01" db="UniProtKB">
        <authorList>
            <consortium name="EnsemblPlants"/>
        </authorList>
    </citation>
    <scope>IDENTIFICATION</scope>
</reference>